<evidence type="ECO:0000313" key="2">
    <source>
        <dbReference type="Proteomes" id="UP000031982"/>
    </source>
</evidence>
<evidence type="ECO:0000313" key="1">
    <source>
        <dbReference type="EMBL" id="KIL79532.1"/>
    </source>
</evidence>
<dbReference type="Proteomes" id="UP000031982">
    <property type="component" value="Unassembled WGS sequence"/>
</dbReference>
<organism evidence="1 2">
    <name type="scientific">Bacillus badius</name>
    <dbReference type="NCBI Taxonomy" id="1455"/>
    <lineage>
        <taxon>Bacteria</taxon>
        <taxon>Bacillati</taxon>
        <taxon>Bacillota</taxon>
        <taxon>Bacilli</taxon>
        <taxon>Bacillales</taxon>
        <taxon>Bacillaceae</taxon>
        <taxon>Pseudobacillus</taxon>
    </lineage>
</organism>
<reference evidence="1 2" key="1">
    <citation type="submission" date="2015-01" db="EMBL/GenBank/DDBJ databases">
        <title>Genome Assembly of Bacillus badius MTCC 1458.</title>
        <authorList>
            <person name="Verma A."/>
            <person name="Khatri I."/>
            <person name="Mual P."/>
            <person name="Subramanian S."/>
            <person name="Krishnamurthi S."/>
        </authorList>
    </citation>
    <scope>NUCLEOTIDE SEQUENCE [LARGE SCALE GENOMIC DNA]</scope>
    <source>
        <strain evidence="1 2">MTCC 1458</strain>
    </source>
</reference>
<gene>
    <name evidence="1" type="ORF">SD77_3398</name>
</gene>
<keyword evidence="2" id="KW-1185">Reference proteome</keyword>
<accession>A0ABR5AXR5</accession>
<name>A0ABR5AXR5_BACBA</name>
<comment type="caution">
    <text evidence="1">The sequence shown here is derived from an EMBL/GenBank/DDBJ whole genome shotgun (WGS) entry which is preliminary data.</text>
</comment>
<sequence length="45" mass="5385">MILRTMKNTTKRICLIKVNRTALFLRCPVFFVENGQKLSFFYENV</sequence>
<proteinExistence type="predicted"/>
<dbReference type="EMBL" id="JXLP01000003">
    <property type="protein sequence ID" value="KIL79532.1"/>
    <property type="molecule type" value="Genomic_DNA"/>
</dbReference>
<protein>
    <submittedName>
        <fullName evidence="1">Uncharacterized protein</fullName>
    </submittedName>
</protein>